<dbReference type="Gene3D" id="2.20.70.10">
    <property type="match status" value="1"/>
</dbReference>
<dbReference type="InterPro" id="IPR036020">
    <property type="entry name" value="WW_dom_sf"/>
</dbReference>
<evidence type="ECO:0000313" key="4">
    <source>
        <dbReference type="EMBL" id="KAJ5413884.1"/>
    </source>
</evidence>
<reference evidence="4" key="1">
    <citation type="submission" date="2022-12" db="EMBL/GenBank/DDBJ databases">
        <authorList>
            <person name="Petersen C."/>
        </authorList>
    </citation>
    <scope>NUCLEOTIDE SEQUENCE</scope>
    <source>
        <strain evidence="4">IBT 29677</strain>
    </source>
</reference>
<dbReference type="SUPFAM" id="SSF51045">
    <property type="entry name" value="WW domain"/>
    <property type="match status" value="1"/>
</dbReference>
<keyword evidence="2" id="KW-0802">TPR repeat</keyword>
<dbReference type="SMART" id="SM00028">
    <property type="entry name" value="TPR"/>
    <property type="match status" value="2"/>
</dbReference>
<dbReference type="Proteomes" id="UP001147747">
    <property type="component" value="Unassembled WGS sequence"/>
</dbReference>
<gene>
    <name evidence="4" type="ORF">N7509_000511</name>
</gene>
<accession>A0A9X0BEA3</accession>
<name>A0A9X0BEA3_9EURO</name>
<dbReference type="Pfam" id="PF00397">
    <property type="entry name" value="WW"/>
    <property type="match status" value="1"/>
</dbReference>
<reference evidence="4" key="2">
    <citation type="journal article" date="2023" name="IMA Fungus">
        <title>Comparative genomic study of the Penicillium genus elucidates a diverse pangenome and 15 lateral gene transfer events.</title>
        <authorList>
            <person name="Petersen C."/>
            <person name="Sorensen T."/>
            <person name="Nielsen M.R."/>
            <person name="Sondergaard T.E."/>
            <person name="Sorensen J.L."/>
            <person name="Fitzpatrick D.A."/>
            <person name="Frisvad J.C."/>
            <person name="Nielsen K.L."/>
        </authorList>
    </citation>
    <scope>NUCLEOTIDE SEQUENCE</scope>
    <source>
        <strain evidence="4">IBT 29677</strain>
    </source>
</reference>
<evidence type="ECO:0000256" key="2">
    <source>
        <dbReference type="ARBA" id="ARBA00022803"/>
    </source>
</evidence>
<proteinExistence type="predicted"/>
<dbReference type="Pfam" id="PF13424">
    <property type="entry name" value="TPR_12"/>
    <property type="match status" value="1"/>
</dbReference>
<dbReference type="AlphaFoldDB" id="A0A9X0BEA3"/>
<dbReference type="GeneID" id="81364128"/>
<dbReference type="PROSITE" id="PS50020">
    <property type="entry name" value="WW_DOMAIN_2"/>
    <property type="match status" value="1"/>
</dbReference>
<keyword evidence="5" id="KW-1185">Reference proteome</keyword>
<dbReference type="RefSeq" id="XP_056493730.1">
    <property type="nucleotide sequence ID" value="XM_056625148.1"/>
</dbReference>
<sequence>MAVNNLGRVFYDQNKWNEAEKMYERALAGFEKALGSNHPSAIPALNNLGRLYSGQGKLKDAERMFQKVQQVLRFSRVNKDDRVNLPSGWERRTTFSGRVYYRDHNTHTTTMPI</sequence>
<organism evidence="4 5">
    <name type="scientific">Penicillium cosmopolitanum</name>
    <dbReference type="NCBI Taxonomy" id="1131564"/>
    <lineage>
        <taxon>Eukaryota</taxon>
        <taxon>Fungi</taxon>
        <taxon>Dikarya</taxon>
        <taxon>Ascomycota</taxon>
        <taxon>Pezizomycotina</taxon>
        <taxon>Eurotiomycetes</taxon>
        <taxon>Eurotiomycetidae</taxon>
        <taxon>Eurotiales</taxon>
        <taxon>Aspergillaceae</taxon>
        <taxon>Penicillium</taxon>
    </lineage>
</organism>
<evidence type="ECO:0000313" key="5">
    <source>
        <dbReference type="Proteomes" id="UP001147747"/>
    </source>
</evidence>
<dbReference type="CDD" id="cd00201">
    <property type="entry name" value="WW"/>
    <property type="match status" value="1"/>
</dbReference>
<protein>
    <submittedName>
        <fullName evidence="4">Kinesin light chain</fullName>
    </submittedName>
</protein>
<dbReference type="InterPro" id="IPR019734">
    <property type="entry name" value="TPR_rpt"/>
</dbReference>
<dbReference type="PANTHER" id="PTHR45641:SF19">
    <property type="entry name" value="NEPHROCYSTIN-3"/>
    <property type="match status" value="1"/>
</dbReference>
<comment type="caution">
    <text evidence="4">The sequence shown here is derived from an EMBL/GenBank/DDBJ whole genome shotgun (WGS) entry which is preliminary data.</text>
</comment>
<dbReference type="InterPro" id="IPR001202">
    <property type="entry name" value="WW_dom"/>
</dbReference>
<feature type="domain" description="WW" evidence="3">
    <location>
        <begin position="83"/>
        <end position="110"/>
    </location>
</feature>
<evidence type="ECO:0000259" key="3">
    <source>
        <dbReference type="PROSITE" id="PS50020"/>
    </source>
</evidence>
<dbReference type="SUPFAM" id="SSF48452">
    <property type="entry name" value="TPR-like"/>
    <property type="match status" value="1"/>
</dbReference>
<evidence type="ECO:0000256" key="1">
    <source>
        <dbReference type="ARBA" id="ARBA00022737"/>
    </source>
</evidence>
<dbReference type="Gene3D" id="1.25.40.10">
    <property type="entry name" value="Tetratricopeptide repeat domain"/>
    <property type="match status" value="1"/>
</dbReference>
<dbReference type="PANTHER" id="PTHR45641">
    <property type="entry name" value="TETRATRICOPEPTIDE REPEAT PROTEIN (AFU_ORTHOLOGUE AFUA_6G03870)"/>
    <property type="match status" value="1"/>
</dbReference>
<keyword evidence="1" id="KW-0677">Repeat</keyword>
<dbReference type="EMBL" id="JAPZBU010000003">
    <property type="protein sequence ID" value="KAJ5413884.1"/>
    <property type="molecule type" value="Genomic_DNA"/>
</dbReference>
<dbReference type="InterPro" id="IPR011990">
    <property type="entry name" value="TPR-like_helical_dom_sf"/>
</dbReference>
<dbReference type="OrthoDB" id="1658288at2759"/>